<name>A0ABW8T846_9CLOT</name>
<organism evidence="1 2">
    <name type="scientific">Candidatus Clostridium stratigraminis</name>
    <dbReference type="NCBI Taxonomy" id="3381661"/>
    <lineage>
        <taxon>Bacteria</taxon>
        <taxon>Bacillati</taxon>
        <taxon>Bacillota</taxon>
        <taxon>Clostridia</taxon>
        <taxon>Eubacteriales</taxon>
        <taxon>Clostridiaceae</taxon>
        <taxon>Clostridium</taxon>
    </lineage>
</organism>
<sequence length="103" mass="11959">MGCGIVLIKKSENIVKRMIHGSYFLVDIKQNYLDEKCKIYELNDIGEFIWNQLDKTNNLKGIVNFLMKAIESDIDRKLLESDVADFVELLEQEHFVEVYDGGN</sequence>
<dbReference type="Pfam" id="PF05402">
    <property type="entry name" value="PqqD"/>
    <property type="match status" value="1"/>
</dbReference>
<dbReference type="RefSeq" id="WP_406771151.1">
    <property type="nucleotide sequence ID" value="NZ_JBJHZZ010000028.1"/>
</dbReference>
<protein>
    <submittedName>
        <fullName evidence="1">PqqD family protein</fullName>
    </submittedName>
</protein>
<reference evidence="1 2" key="1">
    <citation type="submission" date="2024-11" db="EMBL/GenBank/DDBJ databases">
        <authorList>
            <person name="Heng Y.C."/>
            <person name="Lim A.C.H."/>
            <person name="Lee J.K.Y."/>
            <person name="Kittelmann S."/>
        </authorList>
    </citation>
    <scope>NUCLEOTIDE SEQUENCE [LARGE SCALE GENOMIC DNA]</scope>
    <source>
        <strain evidence="1 2">WILCCON 0185</strain>
    </source>
</reference>
<dbReference type="InterPro" id="IPR008792">
    <property type="entry name" value="PQQD"/>
</dbReference>
<keyword evidence="2" id="KW-1185">Reference proteome</keyword>
<gene>
    <name evidence="1" type="ORF">ACJDUG_17425</name>
</gene>
<dbReference type="Proteomes" id="UP001623591">
    <property type="component" value="Unassembled WGS sequence"/>
</dbReference>
<evidence type="ECO:0000313" key="1">
    <source>
        <dbReference type="EMBL" id="MFL0248724.1"/>
    </source>
</evidence>
<dbReference type="EMBL" id="JBJHZZ010000028">
    <property type="protein sequence ID" value="MFL0248724.1"/>
    <property type="molecule type" value="Genomic_DNA"/>
</dbReference>
<dbReference type="Gene3D" id="1.10.10.1150">
    <property type="entry name" value="Coenzyme PQQ synthesis protein D (PqqD)"/>
    <property type="match status" value="1"/>
</dbReference>
<comment type="caution">
    <text evidence="1">The sequence shown here is derived from an EMBL/GenBank/DDBJ whole genome shotgun (WGS) entry which is preliminary data.</text>
</comment>
<proteinExistence type="predicted"/>
<accession>A0ABW8T846</accession>
<evidence type="ECO:0000313" key="2">
    <source>
        <dbReference type="Proteomes" id="UP001623591"/>
    </source>
</evidence>
<dbReference type="InterPro" id="IPR041881">
    <property type="entry name" value="PqqD_sf"/>
</dbReference>